<name>A0A645EE89_9ZZZZ</name>
<dbReference type="AlphaFoldDB" id="A0A645EE89"/>
<protein>
    <submittedName>
        <fullName evidence="1">Uncharacterized protein</fullName>
    </submittedName>
</protein>
<organism evidence="1">
    <name type="scientific">bioreactor metagenome</name>
    <dbReference type="NCBI Taxonomy" id="1076179"/>
    <lineage>
        <taxon>unclassified sequences</taxon>
        <taxon>metagenomes</taxon>
        <taxon>ecological metagenomes</taxon>
    </lineage>
</organism>
<comment type="caution">
    <text evidence="1">The sequence shown here is derived from an EMBL/GenBank/DDBJ whole genome shotgun (WGS) entry which is preliminary data.</text>
</comment>
<evidence type="ECO:0000313" key="1">
    <source>
        <dbReference type="EMBL" id="MPM99649.1"/>
    </source>
</evidence>
<dbReference type="EMBL" id="VSSQ01045741">
    <property type="protein sequence ID" value="MPM99649.1"/>
    <property type="molecule type" value="Genomic_DNA"/>
</dbReference>
<reference evidence="1" key="1">
    <citation type="submission" date="2019-08" db="EMBL/GenBank/DDBJ databases">
        <authorList>
            <person name="Kucharzyk K."/>
            <person name="Murdoch R.W."/>
            <person name="Higgins S."/>
            <person name="Loffler F."/>
        </authorList>
    </citation>
    <scope>NUCLEOTIDE SEQUENCE</scope>
</reference>
<accession>A0A645EE89</accession>
<proteinExistence type="predicted"/>
<gene>
    <name evidence="1" type="ORF">SDC9_146842</name>
</gene>
<sequence length="179" mass="18387">MFPAAHGRSGVIVSMLLPALNFTSKFFGLALIGGSDCGHGAPLMSVRVTTLWLFMAVRTNGILAPGERLRVNELMRGTTLIIGAFTDRSLSVSRRRSSRISSADRGESMLAASSTSGELCPGAGNSPLIRIAGTSVVCGSAPCWAGAALVAPGVLAFCQPVLSAATARAGPHSSSVVMR</sequence>